<dbReference type="Proteomes" id="UP001193680">
    <property type="component" value="Unassembled WGS sequence"/>
</dbReference>
<dbReference type="RefSeq" id="WP_185978151.1">
    <property type="nucleotide sequence ID" value="NZ_JACBGI020000010.1"/>
</dbReference>
<accession>A0ABS0C1A5</accession>
<sequence>MENWKTSLSAALIAAISAVSGSYVTGHYLLESNAQQIEANKEEYRLKLKVEYIENLIRLSSEYGGSIEGLVNTGLTDSSNEKKLIEQISAVQLKGTELILITDDEIAKVVNSVNYYAALFLKDRGTENSQEALNKLGTINVMLMKSLRALIQANYEFKLVSPNNTLNSQAD</sequence>
<name>A0ABS0C1A5_9GAMM</name>
<gene>
    <name evidence="1" type="ORF">H8792_006580</name>
</gene>
<evidence type="ECO:0000313" key="2">
    <source>
        <dbReference type="Proteomes" id="UP001193680"/>
    </source>
</evidence>
<reference evidence="1 2" key="1">
    <citation type="submission" date="2020-06" db="EMBL/GenBank/DDBJ databases">
        <authorList>
            <person name="Scott K."/>
        </authorList>
    </citation>
    <scope>NUCLEOTIDE SEQUENCE [LARGE SCALE GENOMIC DNA]</scope>
    <source>
        <strain evidence="1 2">HH1</strain>
    </source>
</reference>
<keyword evidence="2" id="KW-1185">Reference proteome</keyword>
<proteinExistence type="predicted"/>
<organism evidence="1 2">
    <name type="scientific">Thiomicrorhabdus heinhorstiae</name>
    <dbReference type="NCBI Taxonomy" id="2748010"/>
    <lineage>
        <taxon>Bacteria</taxon>
        <taxon>Pseudomonadati</taxon>
        <taxon>Pseudomonadota</taxon>
        <taxon>Gammaproteobacteria</taxon>
        <taxon>Thiotrichales</taxon>
        <taxon>Piscirickettsiaceae</taxon>
        <taxon>Thiomicrorhabdus</taxon>
    </lineage>
</organism>
<evidence type="ECO:0008006" key="3">
    <source>
        <dbReference type="Google" id="ProtNLM"/>
    </source>
</evidence>
<evidence type="ECO:0000313" key="1">
    <source>
        <dbReference type="EMBL" id="MBF6058006.1"/>
    </source>
</evidence>
<comment type="caution">
    <text evidence="1">The sequence shown here is derived from an EMBL/GenBank/DDBJ whole genome shotgun (WGS) entry which is preliminary data.</text>
</comment>
<protein>
    <recommendedName>
        <fullName evidence="3">DUF4142 domain-containing protein</fullName>
    </recommendedName>
</protein>
<dbReference type="EMBL" id="JACBGI020000010">
    <property type="protein sequence ID" value="MBF6058006.1"/>
    <property type="molecule type" value="Genomic_DNA"/>
</dbReference>
<reference evidence="1 2" key="2">
    <citation type="submission" date="2020-11" db="EMBL/GenBank/DDBJ databases">
        <title>Sulfur oxidizing isolate from Hospital Hole Sinkhole.</title>
        <authorList>
            <person name="Scott K.M."/>
        </authorList>
    </citation>
    <scope>NUCLEOTIDE SEQUENCE [LARGE SCALE GENOMIC DNA]</scope>
    <source>
        <strain evidence="1 2">HH1</strain>
    </source>
</reference>